<dbReference type="EMBL" id="CP011497">
    <property type="protein sequence ID" value="AKJ09623.1"/>
    <property type="molecule type" value="Genomic_DNA"/>
</dbReference>
<reference evidence="2 3" key="1">
    <citation type="journal article" date="2015" name="ISME J.">
        <title>Draft Genome Sequence of Streptomyces incarnatus NRRL8089, which Produces the Nucleoside Antibiotic Sinefungin.</title>
        <authorList>
            <person name="Oshima K."/>
            <person name="Hattori M."/>
            <person name="Shimizu H."/>
            <person name="Fukuda K."/>
            <person name="Nemoto M."/>
            <person name="Inagaki K."/>
            <person name="Tamura T."/>
        </authorList>
    </citation>
    <scope>NUCLEOTIDE SEQUENCE [LARGE SCALE GENOMIC DNA]</scope>
    <source>
        <strain evidence="2 3">NRRL 8089</strain>
    </source>
</reference>
<sequence length="130" mass="12841">MCTGGADCKPWEACQGRTSCREAGQCRGDGRDCSGAGACSGDGHRCTGARDEPCRAGHDCGGRDGRRGPGTDGCDPPTVQHGVEAGAGGSFSDSVPALAAGAAFIAAACGGAGYRLYGRCRPAGGRSTDL</sequence>
<evidence type="ECO:0000313" key="3">
    <source>
        <dbReference type="Proteomes" id="UP000035366"/>
    </source>
</evidence>
<feature type="compositionally biased region" description="Basic and acidic residues" evidence="1">
    <location>
        <begin position="60"/>
        <end position="69"/>
    </location>
</feature>
<protein>
    <submittedName>
        <fullName evidence="2">Uncharacterized protein</fullName>
    </submittedName>
</protein>
<proteinExistence type="predicted"/>
<dbReference type="Proteomes" id="UP000035366">
    <property type="component" value="Chromosome"/>
</dbReference>
<accession>A0ABM5TFH3</accession>
<evidence type="ECO:0000256" key="1">
    <source>
        <dbReference type="SAM" id="MobiDB-lite"/>
    </source>
</evidence>
<organism evidence="2 3">
    <name type="scientific">Streptomyces incarnatus</name>
    <dbReference type="NCBI Taxonomy" id="665007"/>
    <lineage>
        <taxon>Bacteria</taxon>
        <taxon>Bacillati</taxon>
        <taxon>Actinomycetota</taxon>
        <taxon>Actinomycetes</taxon>
        <taxon>Kitasatosporales</taxon>
        <taxon>Streptomycetaceae</taxon>
        <taxon>Streptomyces</taxon>
    </lineage>
</organism>
<feature type="region of interest" description="Disordered" evidence="1">
    <location>
        <begin position="60"/>
        <end position="90"/>
    </location>
</feature>
<evidence type="ECO:0000313" key="2">
    <source>
        <dbReference type="EMBL" id="AKJ09623.1"/>
    </source>
</evidence>
<name>A0ABM5TFH3_9ACTN</name>
<gene>
    <name evidence="2" type="ORF">ABB07_06205</name>
</gene>
<keyword evidence="3" id="KW-1185">Reference proteome</keyword>